<dbReference type="CDD" id="cd04301">
    <property type="entry name" value="NAT_SF"/>
    <property type="match status" value="1"/>
</dbReference>
<dbReference type="InParanoid" id="A0A5R8QAK7"/>
<keyword evidence="2" id="KW-0808">Transferase</keyword>
<proteinExistence type="predicted"/>
<evidence type="ECO:0000259" key="1">
    <source>
        <dbReference type="PROSITE" id="PS51186"/>
    </source>
</evidence>
<evidence type="ECO:0000313" key="3">
    <source>
        <dbReference type="Proteomes" id="UP000306912"/>
    </source>
</evidence>
<sequence length="147" mass="16818">MKAEVFKGYKHPFIDDAFYVRDEVFTKEQGYPKEIDIDEYDNDAIHAVLYTENNQPIGTARMIINEAGDAAKIGRVAIVKAERGKDYGLLVMQKLIDYAHANNIFVITLHAQTHAQGFYEKLDFEVIGEGFMEDGAAHIRMDHRHEK</sequence>
<dbReference type="Proteomes" id="UP000306912">
    <property type="component" value="Unassembled WGS sequence"/>
</dbReference>
<dbReference type="InterPro" id="IPR000182">
    <property type="entry name" value="GNAT_dom"/>
</dbReference>
<dbReference type="EMBL" id="VBWP01000009">
    <property type="protein sequence ID" value="TLG72146.1"/>
    <property type="molecule type" value="Genomic_DNA"/>
</dbReference>
<dbReference type="RefSeq" id="WP_138191930.1">
    <property type="nucleotide sequence ID" value="NZ_VBWP01000009.1"/>
</dbReference>
<name>A0A5R8QAK7_9FIRM</name>
<reference evidence="2 3" key="1">
    <citation type="submission" date="2019-05" db="EMBL/GenBank/DDBJ databases">
        <title>Culicoidintestinum kansasii gen. nov., sp. nov. from the gastrointestinal tract of the biting midge, Culicoides sonorensis.</title>
        <authorList>
            <person name="Neupane S."/>
            <person name="Ghosh A."/>
            <person name="Gunther S."/>
            <person name="Martin K."/>
            <person name="Zurek L."/>
        </authorList>
    </citation>
    <scope>NUCLEOTIDE SEQUENCE [LARGE SCALE GENOMIC DNA]</scope>
    <source>
        <strain evidence="2 3">CS-1</strain>
    </source>
</reference>
<feature type="domain" description="N-acetyltransferase" evidence="1">
    <location>
        <begin position="4"/>
        <end position="146"/>
    </location>
</feature>
<dbReference type="AlphaFoldDB" id="A0A5R8QAK7"/>
<dbReference type="InterPro" id="IPR039143">
    <property type="entry name" value="GNPNAT1-like"/>
</dbReference>
<dbReference type="PANTHER" id="PTHR13355:SF11">
    <property type="entry name" value="GLUCOSAMINE 6-PHOSPHATE N-ACETYLTRANSFERASE"/>
    <property type="match status" value="1"/>
</dbReference>
<dbReference type="SUPFAM" id="SSF55729">
    <property type="entry name" value="Acyl-CoA N-acyltransferases (Nat)"/>
    <property type="match status" value="1"/>
</dbReference>
<dbReference type="InterPro" id="IPR016181">
    <property type="entry name" value="Acyl_CoA_acyltransferase"/>
</dbReference>
<dbReference type="PANTHER" id="PTHR13355">
    <property type="entry name" value="GLUCOSAMINE 6-PHOSPHATE N-ACETYLTRANSFERASE"/>
    <property type="match status" value="1"/>
</dbReference>
<keyword evidence="3" id="KW-1185">Reference proteome</keyword>
<organism evidence="2 3">
    <name type="scientific">Culicoidibacter larvae</name>
    <dbReference type="NCBI Taxonomy" id="2579976"/>
    <lineage>
        <taxon>Bacteria</taxon>
        <taxon>Bacillati</taxon>
        <taxon>Bacillota</taxon>
        <taxon>Culicoidibacteria</taxon>
        <taxon>Culicoidibacterales</taxon>
        <taxon>Culicoidibacteraceae</taxon>
        <taxon>Culicoidibacter</taxon>
    </lineage>
</organism>
<dbReference type="Gene3D" id="3.40.630.30">
    <property type="match status" value="1"/>
</dbReference>
<protein>
    <submittedName>
        <fullName evidence="2">GNAT family N-acetyltransferase</fullName>
    </submittedName>
</protein>
<dbReference type="OrthoDB" id="9796171at2"/>
<dbReference type="PROSITE" id="PS51186">
    <property type="entry name" value="GNAT"/>
    <property type="match status" value="1"/>
</dbReference>
<evidence type="ECO:0000313" key="2">
    <source>
        <dbReference type="EMBL" id="TLG72146.1"/>
    </source>
</evidence>
<dbReference type="FunCoup" id="A0A5R8QAK7">
    <property type="interactions" value="157"/>
</dbReference>
<dbReference type="GO" id="GO:0004343">
    <property type="term" value="F:glucosamine 6-phosphate N-acetyltransferase activity"/>
    <property type="evidence" value="ECO:0007669"/>
    <property type="project" value="TreeGrafter"/>
</dbReference>
<gene>
    <name evidence="2" type="ORF">FEZ08_09970</name>
</gene>
<accession>A0A5R8QAK7</accession>
<dbReference type="Pfam" id="PF13673">
    <property type="entry name" value="Acetyltransf_10"/>
    <property type="match status" value="1"/>
</dbReference>
<comment type="caution">
    <text evidence="2">The sequence shown here is derived from an EMBL/GenBank/DDBJ whole genome shotgun (WGS) entry which is preliminary data.</text>
</comment>